<dbReference type="SUPFAM" id="SSF103473">
    <property type="entry name" value="MFS general substrate transporter"/>
    <property type="match status" value="1"/>
</dbReference>
<dbReference type="InterPro" id="IPR036259">
    <property type="entry name" value="MFS_trans_sf"/>
</dbReference>
<name>A0A1U8Q7T4_NELNU</name>
<dbReference type="Proteomes" id="UP000189703">
    <property type="component" value="Unplaced"/>
</dbReference>
<feature type="compositionally biased region" description="Low complexity" evidence="1">
    <location>
        <begin position="1"/>
        <end position="11"/>
    </location>
</feature>
<dbReference type="STRING" id="4432.A0A1U8Q7T4"/>
<keyword evidence="2" id="KW-1185">Reference proteome</keyword>
<proteinExistence type="predicted"/>
<dbReference type="GeneID" id="104602087"/>
<evidence type="ECO:0000256" key="1">
    <source>
        <dbReference type="SAM" id="MobiDB-lite"/>
    </source>
</evidence>
<evidence type="ECO:0000313" key="2">
    <source>
        <dbReference type="Proteomes" id="UP000189703"/>
    </source>
</evidence>
<accession>A0A1U8Q7T4</accession>
<dbReference type="KEGG" id="nnu:104602087"/>
<feature type="region of interest" description="Disordered" evidence="1">
    <location>
        <begin position="1"/>
        <end position="22"/>
    </location>
</feature>
<organism evidence="2 3">
    <name type="scientific">Nelumbo nucifera</name>
    <name type="common">Sacred lotus</name>
    <dbReference type="NCBI Taxonomy" id="4432"/>
    <lineage>
        <taxon>Eukaryota</taxon>
        <taxon>Viridiplantae</taxon>
        <taxon>Streptophyta</taxon>
        <taxon>Embryophyta</taxon>
        <taxon>Tracheophyta</taxon>
        <taxon>Spermatophyta</taxon>
        <taxon>Magnoliopsida</taxon>
        <taxon>Proteales</taxon>
        <taxon>Nelumbonaceae</taxon>
        <taxon>Nelumbo</taxon>
    </lineage>
</organism>
<evidence type="ECO:0000313" key="3">
    <source>
        <dbReference type="RefSeq" id="XP_019054106.1"/>
    </source>
</evidence>
<dbReference type="InParanoid" id="A0A1U8Q7T4"/>
<dbReference type="AlphaFoldDB" id="A0A1U8Q7T4"/>
<feature type="region of interest" description="Disordered" evidence="1">
    <location>
        <begin position="167"/>
        <end position="190"/>
    </location>
</feature>
<gene>
    <name evidence="3" type="primary">LOC104602087</name>
</gene>
<feature type="compositionally biased region" description="Basic and acidic residues" evidence="1">
    <location>
        <begin position="172"/>
        <end position="190"/>
    </location>
</feature>
<reference evidence="3" key="1">
    <citation type="submission" date="2025-08" db="UniProtKB">
        <authorList>
            <consortium name="RefSeq"/>
        </authorList>
    </citation>
    <scope>IDENTIFICATION</scope>
</reference>
<dbReference type="Gene3D" id="1.20.1250.20">
    <property type="entry name" value="MFS general substrate transporter like domains"/>
    <property type="match status" value="1"/>
</dbReference>
<dbReference type="OrthoDB" id="5296287at2759"/>
<sequence>MPSRPSLGSSPTPSPPGIALAKTTPPATLPPTFAYFPRMHGPGISRHGYSSCRNGTSPAPAPSSLGYRRCHSSWAASLVDSFLGRKNMLVLSCLKMSVTSTLMAFSPNIWVYAALRFVNGFGRATIGTCAFVPSTESLHGDPLSVDVRGSHLLLYNHPLCSARITEMAPGERTQRRSSGDVKNHNHEESK</sequence>
<protein>
    <submittedName>
        <fullName evidence="3">Uncharacterized protein LOC104602087</fullName>
    </submittedName>
</protein>
<dbReference type="RefSeq" id="XP_019054106.1">
    <property type="nucleotide sequence ID" value="XM_019198561.1"/>
</dbReference>